<evidence type="ECO:0000256" key="1">
    <source>
        <dbReference type="SAM" id="SignalP"/>
    </source>
</evidence>
<keyword evidence="3" id="KW-1185">Reference proteome</keyword>
<feature type="signal peptide" evidence="1">
    <location>
        <begin position="1"/>
        <end position="29"/>
    </location>
</feature>
<comment type="caution">
    <text evidence="2">The sequence shown here is derived from an EMBL/GenBank/DDBJ whole genome shotgun (WGS) entry which is preliminary data.</text>
</comment>
<keyword evidence="1" id="KW-0732">Signal</keyword>
<name>A0ABS7ZFB5_9MICO</name>
<dbReference type="EMBL" id="JAIXCQ010000005">
    <property type="protein sequence ID" value="MCA5893623.1"/>
    <property type="molecule type" value="Genomic_DNA"/>
</dbReference>
<feature type="chain" id="PRO_5046701272" evidence="1">
    <location>
        <begin position="30"/>
        <end position="110"/>
    </location>
</feature>
<evidence type="ECO:0000313" key="3">
    <source>
        <dbReference type="Proteomes" id="UP001319870"/>
    </source>
</evidence>
<gene>
    <name evidence="2" type="ORF">LEP48_09705</name>
</gene>
<protein>
    <submittedName>
        <fullName evidence="2">Uncharacterized protein</fullName>
    </submittedName>
</protein>
<dbReference type="Proteomes" id="UP001319870">
    <property type="component" value="Unassembled WGS sequence"/>
</dbReference>
<proteinExistence type="predicted"/>
<sequence length="110" mass="11435">MTRLPARKICASVALSATALLGVTAAAHAADAGPPPDVADSLAPGGDAFEEAVELNTTESGAMANQRAAEVEQSIDFGEARQSEWWRTRLTEPRLSSSVGLPSLSLTSVR</sequence>
<reference evidence="2 3" key="1">
    <citation type="submission" date="2021-09" db="EMBL/GenBank/DDBJ databases">
        <title>Isoptericola luteus sp. nov., a novel bacterium isolated from Harbin, the capital city of Heilongjiang province.</title>
        <authorList>
            <person name="Li J."/>
        </authorList>
    </citation>
    <scope>NUCLEOTIDE SEQUENCE [LARGE SCALE GENOMIC DNA]</scope>
    <source>
        <strain evidence="2 3">NEAU-Y5</strain>
    </source>
</reference>
<accession>A0ABS7ZFB5</accession>
<dbReference type="RefSeq" id="WP_225565372.1">
    <property type="nucleotide sequence ID" value="NZ_JAIXCQ010000005.1"/>
</dbReference>
<organism evidence="2 3">
    <name type="scientific">Isoptericola luteus</name>
    <dbReference type="NCBI Taxonomy" id="2879484"/>
    <lineage>
        <taxon>Bacteria</taxon>
        <taxon>Bacillati</taxon>
        <taxon>Actinomycetota</taxon>
        <taxon>Actinomycetes</taxon>
        <taxon>Micrococcales</taxon>
        <taxon>Promicromonosporaceae</taxon>
        <taxon>Isoptericola</taxon>
    </lineage>
</organism>
<evidence type="ECO:0000313" key="2">
    <source>
        <dbReference type="EMBL" id="MCA5893623.1"/>
    </source>
</evidence>